<evidence type="ECO:0000256" key="14">
    <source>
        <dbReference type="ARBA" id="ARBA00022801"/>
    </source>
</evidence>
<keyword evidence="15" id="KW-0133">Cell shape</keyword>
<feature type="compositionally biased region" description="Basic and acidic residues" evidence="26">
    <location>
        <begin position="20"/>
        <end position="35"/>
    </location>
</feature>
<evidence type="ECO:0000256" key="9">
    <source>
        <dbReference type="ARBA" id="ARBA00022645"/>
    </source>
</evidence>
<organism evidence="31 32">
    <name type="scientific">Roseococcus pinisoli</name>
    <dbReference type="NCBI Taxonomy" id="2835040"/>
    <lineage>
        <taxon>Bacteria</taxon>
        <taxon>Pseudomonadati</taxon>
        <taxon>Pseudomonadota</taxon>
        <taxon>Alphaproteobacteria</taxon>
        <taxon>Acetobacterales</taxon>
        <taxon>Roseomonadaceae</taxon>
        <taxon>Roseococcus</taxon>
    </lineage>
</organism>
<keyword evidence="19 27" id="KW-0472">Membrane</keyword>
<evidence type="ECO:0000256" key="21">
    <source>
        <dbReference type="ARBA" id="ARBA00023268"/>
    </source>
</evidence>
<dbReference type="EC" id="2.4.99.28" evidence="24"/>
<evidence type="ECO:0000256" key="8">
    <source>
        <dbReference type="ARBA" id="ARBA00022519"/>
    </source>
</evidence>
<evidence type="ECO:0000256" key="26">
    <source>
        <dbReference type="SAM" id="MobiDB-lite"/>
    </source>
</evidence>
<comment type="similarity">
    <text evidence="4">In the N-terminal section; belongs to the glycosyltransferase 51 family.</text>
</comment>
<accession>A0ABS5QAH0</accession>
<evidence type="ECO:0000256" key="2">
    <source>
        <dbReference type="ARBA" id="ARBA00004752"/>
    </source>
</evidence>
<dbReference type="InterPro" id="IPR012338">
    <property type="entry name" value="Beta-lactam/transpept-like"/>
</dbReference>
<keyword evidence="9" id="KW-0121">Carboxypeptidase</keyword>
<feature type="region of interest" description="Disordered" evidence="26">
    <location>
        <begin position="475"/>
        <end position="500"/>
    </location>
</feature>
<dbReference type="InterPro" id="IPR001460">
    <property type="entry name" value="PCN-bd_Tpept"/>
</dbReference>
<evidence type="ECO:0000256" key="20">
    <source>
        <dbReference type="ARBA" id="ARBA00023251"/>
    </source>
</evidence>
<dbReference type="InterPro" id="IPR031376">
    <property type="entry name" value="PCB_OB"/>
</dbReference>
<feature type="region of interest" description="Disordered" evidence="26">
    <location>
        <begin position="1"/>
        <end position="39"/>
    </location>
</feature>
<evidence type="ECO:0000259" key="29">
    <source>
        <dbReference type="Pfam" id="PF00912"/>
    </source>
</evidence>
<feature type="compositionally biased region" description="Low complexity" evidence="26">
    <location>
        <begin position="484"/>
        <end position="499"/>
    </location>
</feature>
<comment type="similarity">
    <text evidence="3">In the C-terminal section; belongs to the transpeptidase family.</text>
</comment>
<evidence type="ECO:0000256" key="3">
    <source>
        <dbReference type="ARBA" id="ARBA00007090"/>
    </source>
</evidence>
<evidence type="ECO:0000256" key="13">
    <source>
        <dbReference type="ARBA" id="ARBA00022692"/>
    </source>
</evidence>
<keyword evidence="14" id="KW-0378">Hydrolase</keyword>
<evidence type="ECO:0000256" key="25">
    <source>
        <dbReference type="ARBA" id="ARBA00049902"/>
    </source>
</evidence>
<dbReference type="Pfam" id="PF00905">
    <property type="entry name" value="Transpeptidase"/>
    <property type="match status" value="1"/>
</dbReference>
<evidence type="ECO:0000256" key="19">
    <source>
        <dbReference type="ARBA" id="ARBA00023136"/>
    </source>
</evidence>
<dbReference type="InterPro" id="IPR012340">
    <property type="entry name" value="NA-bd_OB-fold"/>
</dbReference>
<evidence type="ECO:0000259" key="28">
    <source>
        <dbReference type="Pfam" id="PF00905"/>
    </source>
</evidence>
<keyword evidence="10" id="KW-0645">Protease</keyword>
<evidence type="ECO:0000256" key="6">
    <source>
        <dbReference type="ARBA" id="ARBA00018638"/>
    </source>
</evidence>
<sequence length="870" mass="94048">MPPMPTPEGPIEAPVIPPRPRAEPPRKTSRRESAKPGKRPPFRLFGGFIRTLFMVAIIGTVAAGVAGYGLYRKLESDLPDYRWLADYQPQQMSRIYAGDSRLMAELAAERRVFVPIEAIPRRVQQAFISAEDQNFERHQGVDPIALLRAVVTNVEQYGSGRRMIGASTITQQVAKNMLVGSDRTMLRKAREALLAIRLEDALPKSRILEIYLNEIFLGAQSYGVAAAAHAYFNKSLDELTLSEAAFLAALPKAPNNYNPLRYPEAARIRRDWVIDRMVDDGVVTAAEAVAAKAEPIQARPSRRPDVVPVGGHFTEEVRRELIQRFGQEQTQGGGLVVRTSLDPRLQAATEVALRNGLMAYDRRRGGWRGPLGKSAHGAADWLPALEALPRPPGMLNEWRQAVVLEVRDREARLGWFERPNPRNPVEPRIGVVLLEDLAWARPVLPTAAGQAPRLGAAPRRMSEVLSAGDVVMVEPEPNRPAPAAPAARGSAANAPAAGPRPERLALRQVPEVEGAVVALDPNTGRVVAISGGWSYDRSQFNRATQAMRQPGSSFKPYVYLTALEAGIPPNQRFLDGPIEVATPQGVWRPGNYGGSLSGGYVTMRSALERSLNLVTIRIAQEVGIDRVADTVARFGVIDNMPRYLSMSLGAGETTVLRQAAGYASFVNGGRRVDPTFIDSVQDQRGRVIWRSQARECTGCAEGPNGPPPTIAENRRQVADPIAAFQIVNLLQGVVQRGTGARAATGLNRPVAGKTGTTDDYKDNWFVGFTPDIVIAVWVGYDDPRSLGNGETGGGNAAPIFREVAAAALQGSPAVPFRAPPGVALVRITTDNGQSILEAFRPGTENSATMPTEQSGAGAAARVDSGLGGLY</sequence>
<keyword evidence="20" id="KW-0046">Antibiotic resistance</keyword>
<dbReference type="InterPro" id="IPR023346">
    <property type="entry name" value="Lysozyme-like_dom_sf"/>
</dbReference>
<dbReference type="Pfam" id="PF17092">
    <property type="entry name" value="PCB_OB"/>
    <property type="match status" value="1"/>
</dbReference>
<evidence type="ECO:0000256" key="24">
    <source>
        <dbReference type="ARBA" id="ARBA00044770"/>
    </source>
</evidence>
<comment type="catalytic activity">
    <reaction evidence="23">
        <text>Preferential cleavage: (Ac)2-L-Lys-D-Ala-|-D-Ala. Also transpeptidation of peptidyl-alanyl moieties that are N-acyl substituents of D-alanine.</text>
        <dbReference type="EC" id="3.4.16.4"/>
    </reaction>
</comment>
<evidence type="ECO:0000256" key="23">
    <source>
        <dbReference type="ARBA" id="ARBA00034000"/>
    </source>
</evidence>
<dbReference type="Gene3D" id="3.40.710.10">
    <property type="entry name" value="DD-peptidase/beta-lactamase superfamily"/>
    <property type="match status" value="2"/>
</dbReference>
<comment type="subcellular location">
    <subcellularLocation>
        <location evidence="1">Cell inner membrane</location>
        <topology evidence="1">Single-pass type II membrane protein</topology>
    </subcellularLocation>
</comment>
<dbReference type="PANTHER" id="PTHR32282:SF27">
    <property type="entry name" value="PENICILLIN-BINDING PROTEIN 1A"/>
    <property type="match status" value="1"/>
</dbReference>
<dbReference type="InterPro" id="IPR001264">
    <property type="entry name" value="Glyco_trans_51"/>
</dbReference>
<evidence type="ECO:0000256" key="12">
    <source>
        <dbReference type="ARBA" id="ARBA00022679"/>
    </source>
</evidence>
<evidence type="ECO:0000313" key="32">
    <source>
        <dbReference type="Proteomes" id="UP000766336"/>
    </source>
</evidence>
<evidence type="ECO:0000256" key="4">
    <source>
        <dbReference type="ARBA" id="ARBA00007739"/>
    </source>
</evidence>
<keyword evidence="18 27" id="KW-1133">Transmembrane helix</keyword>
<evidence type="ECO:0000259" key="30">
    <source>
        <dbReference type="Pfam" id="PF17092"/>
    </source>
</evidence>
<keyword evidence="17" id="KW-0573">Peptidoglycan synthesis</keyword>
<comment type="catalytic activity">
    <reaction evidence="25">
        <text>[GlcNAc-(1-&gt;4)-Mur2Ac(oyl-L-Ala-gamma-D-Glu-L-Lys-D-Ala-D-Ala)](n)-di-trans,octa-cis-undecaprenyl diphosphate + beta-D-GlcNAc-(1-&gt;4)-Mur2Ac(oyl-L-Ala-gamma-D-Glu-L-Lys-D-Ala-D-Ala)-di-trans,octa-cis-undecaprenyl diphosphate = [GlcNAc-(1-&gt;4)-Mur2Ac(oyl-L-Ala-gamma-D-Glu-L-Lys-D-Ala-D-Ala)](n+1)-di-trans,octa-cis-undecaprenyl diphosphate + di-trans,octa-cis-undecaprenyl diphosphate + H(+)</text>
        <dbReference type="Rhea" id="RHEA:23708"/>
        <dbReference type="Rhea" id="RHEA-COMP:9602"/>
        <dbReference type="Rhea" id="RHEA-COMP:9603"/>
        <dbReference type="ChEBI" id="CHEBI:15378"/>
        <dbReference type="ChEBI" id="CHEBI:58405"/>
        <dbReference type="ChEBI" id="CHEBI:60033"/>
        <dbReference type="ChEBI" id="CHEBI:78435"/>
        <dbReference type="EC" id="2.4.99.28"/>
    </reaction>
</comment>
<dbReference type="SUPFAM" id="SSF56601">
    <property type="entry name" value="beta-lactamase/transpeptidase-like"/>
    <property type="match status" value="1"/>
</dbReference>
<evidence type="ECO:0000256" key="1">
    <source>
        <dbReference type="ARBA" id="ARBA00004249"/>
    </source>
</evidence>
<keyword evidence="21" id="KW-0511">Multifunctional enzyme</keyword>
<dbReference type="EMBL" id="JAHCDA010000001">
    <property type="protein sequence ID" value="MBS7810691.1"/>
    <property type="molecule type" value="Genomic_DNA"/>
</dbReference>
<evidence type="ECO:0000256" key="7">
    <source>
        <dbReference type="ARBA" id="ARBA00022475"/>
    </source>
</evidence>
<keyword evidence="8" id="KW-0997">Cell inner membrane</keyword>
<comment type="caution">
    <text evidence="31">The sequence shown here is derived from an EMBL/GenBank/DDBJ whole genome shotgun (WGS) entry which is preliminary data.</text>
</comment>
<dbReference type="InterPro" id="IPR036950">
    <property type="entry name" value="PBP_transglycosylase"/>
</dbReference>
<evidence type="ECO:0000256" key="11">
    <source>
        <dbReference type="ARBA" id="ARBA00022676"/>
    </source>
</evidence>
<dbReference type="SUPFAM" id="SSF53955">
    <property type="entry name" value="Lysozyme-like"/>
    <property type="match status" value="1"/>
</dbReference>
<dbReference type="InterPro" id="IPR050396">
    <property type="entry name" value="Glycosyltr_51/Transpeptidase"/>
</dbReference>
<keyword evidence="32" id="KW-1185">Reference proteome</keyword>
<evidence type="ECO:0000256" key="5">
    <source>
        <dbReference type="ARBA" id="ARBA00012448"/>
    </source>
</evidence>
<dbReference type="NCBIfam" id="TIGR02074">
    <property type="entry name" value="PBP_1a_fam"/>
    <property type="match status" value="1"/>
</dbReference>
<evidence type="ECO:0000256" key="27">
    <source>
        <dbReference type="SAM" id="Phobius"/>
    </source>
</evidence>
<comment type="pathway">
    <text evidence="2">Cell wall biogenesis; peptidoglycan biosynthesis.</text>
</comment>
<evidence type="ECO:0000256" key="18">
    <source>
        <dbReference type="ARBA" id="ARBA00022989"/>
    </source>
</evidence>
<feature type="domain" description="Penicillin-binding protein OB-like" evidence="30">
    <location>
        <begin position="367"/>
        <end position="512"/>
    </location>
</feature>
<dbReference type="PANTHER" id="PTHR32282">
    <property type="entry name" value="BINDING PROTEIN TRANSPEPTIDASE, PUTATIVE-RELATED"/>
    <property type="match status" value="1"/>
</dbReference>
<protein>
    <recommendedName>
        <fullName evidence="6">Penicillin-binding protein 1A</fullName>
        <ecNumber evidence="24">2.4.99.28</ecNumber>
        <ecNumber evidence="5">3.4.16.4</ecNumber>
    </recommendedName>
</protein>
<dbReference type="Pfam" id="PF00912">
    <property type="entry name" value="Transgly"/>
    <property type="match status" value="1"/>
</dbReference>
<dbReference type="EC" id="3.4.16.4" evidence="5"/>
<evidence type="ECO:0000313" key="31">
    <source>
        <dbReference type="EMBL" id="MBS7810691.1"/>
    </source>
</evidence>
<keyword evidence="22" id="KW-0961">Cell wall biogenesis/degradation</keyword>
<reference evidence="31 32" key="1">
    <citation type="submission" date="2021-05" db="EMBL/GenBank/DDBJ databases">
        <title>Roseococcus sp. XZZS9, whole genome shotgun sequencing project.</title>
        <authorList>
            <person name="Zhao G."/>
            <person name="Shen L."/>
        </authorList>
    </citation>
    <scope>NUCLEOTIDE SEQUENCE [LARGE SCALE GENOMIC DNA]</scope>
    <source>
        <strain evidence="31 32">XZZS9</strain>
    </source>
</reference>
<keyword evidence="7" id="KW-1003">Cell membrane</keyword>
<evidence type="ECO:0000256" key="10">
    <source>
        <dbReference type="ARBA" id="ARBA00022670"/>
    </source>
</evidence>
<feature type="domain" description="Penicillin-binding protein transpeptidase" evidence="28">
    <location>
        <begin position="514"/>
        <end position="803"/>
    </location>
</feature>
<feature type="domain" description="Glycosyl transferase family 51" evidence="29">
    <location>
        <begin position="101"/>
        <end position="277"/>
    </location>
</feature>
<keyword evidence="13 27" id="KW-0812">Transmembrane</keyword>
<evidence type="ECO:0000256" key="17">
    <source>
        <dbReference type="ARBA" id="ARBA00022984"/>
    </source>
</evidence>
<dbReference type="Proteomes" id="UP000766336">
    <property type="component" value="Unassembled WGS sequence"/>
</dbReference>
<evidence type="ECO:0000256" key="22">
    <source>
        <dbReference type="ARBA" id="ARBA00023316"/>
    </source>
</evidence>
<keyword evidence="16" id="KW-0735">Signal-anchor</keyword>
<dbReference type="Gene3D" id="1.10.3810.10">
    <property type="entry name" value="Biosynthetic peptidoglycan transglycosylase-like"/>
    <property type="match status" value="1"/>
</dbReference>
<dbReference type="Gene3D" id="2.40.50.140">
    <property type="entry name" value="Nucleic acid-binding proteins"/>
    <property type="match status" value="1"/>
</dbReference>
<evidence type="ECO:0000256" key="15">
    <source>
        <dbReference type="ARBA" id="ARBA00022960"/>
    </source>
</evidence>
<keyword evidence="11" id="KW-0328">Glycosyltransferase</keyword>
<evidence type="ECO:0000256" key="16">
    <source>
        <dbReference type="ARBA" id="ARBA00022968"/>
    </source>
</evidence>
<gene>
    <name evidence="31" type="ORF">KHU32_07065</name>
</gene>
<name>A0ABS5QAH0_9PROT</name>
<keyword evidence="12" id="KW-0808">Transferase</keyword>
<proteinExistence type="inferred from homology"/>
<feature type="transmembrane region" description="Helical" evidence="27">
    <location>
        <begin position="48"/>
        <end position="71"/>
    </location>
</feature>